<dbReference type="Proteomes" id="UP000294588">
    <property type="component" value="Unassembled WGS sequence"/>
</dbReference>
<keyword evidence="1" id="KW-0548">Nucleotidyltransferase</keyword>
<reference evidence="1" key="1">
    <citation type="submission" date="2019-03" db="EMBL/GenBank/DDBJ databases">
        <title>Candidatus Syntrophosphaera thermopropionivorans: a novel player in syntrophic propionate oxidation during anaerobic digestion.</title>
        <authorList>
            <person name="Dyksma S."/>
        </authorList>
    </citation>
    <scope>NUCLEOTIDE SEQUENCE</scope>
    <source>
        <strain evidence="1">W5</strain>
    </source>
</reference>
<evidence type="ECO:0000313" key="1">
    <source>
        <dbReference type="EMBL" id="TDF73516.1"/>
    </source>
</evidence>
<gene>
    <name evidence="1" type="primary">rpoB</name>
    <name evidence="1" type="ORF">E0946_02880</name>
</gene>
<name>A0AC61QJX2_9BACT</name>
<dbReference type="EC" id="2.7.7.6" evidence="1"/>
<organism evidence="1 2">
    <name type="scientific">Candidatus Syntrophosphaera thermopropionivorans</name>
    <dbReference type="NCBI Taxonomy" id="2593015"/>
    <lineage>
        <taxon>Bacteria</taxon>
        <taxon>Pseudomonadati</taxon>
        <taxon>Candidatus Cloacimonadota</taxon>
        <taxon>Candidatus Cloacimonadia</taxon>
        <taxon>Candidatus Cloacimonadales</taxon>
        <taxon>Candidatus Cloacimonadaceae</taxon>
        <taxon>Candidatus Syntrophosphaera</taxon>
    </lineage>
</organism>
<dbReference type="EMBL" id="SMOG01000005">
    <property type="protein sequence ID" value="TDF73516.1"/>
    <property type="molecule type" value="Genomic_DNA"/>
</dbReference>
<protein>
    <submittedName>
        <fullName evidence="1">DNA-directed RNA polymerase subunit beta</fullName>
        <ecNumber evidence="1">2.7.7.6</ecNumber>
    </submittedName>
</protein>
<accession>A0AC61QJX2</accession>
<keyword evidence="1" id="KW-0240">DNA-directed RNA polymerase</keyword>
<evidence type="ECO:0000313" key="2">
    <source>
        <dbReference type="Proteomes" id="UP000294588"/>
    </source>
</evidence>
<keyword evidence="1" id="KW-0804">Transcription</keyword>
<proteinExistence type="predicted"/>
<keyword evidence="2" id="KW-1185">Reference proteome</keyword>
<comment type="caution">
    <text evidence="1">The sequence shown here is derived from an EMBL/GenBank/DDBJ whole genome shotgun (WGS) entry which is preliminary data.</text>
</comment>
<keyword evidence="1" id="KW-0808">Transferase</keyword>
<sequence length="1262" mass="142938">MRKIKSYSRISERFAELGISEVEIPNLLAMQVDSFNDFLQKDVHPKRREKRGLQEVFESVFPIEDNKGNFLLEFEEYNVLQEKYSIDECRERNLTYQAPLKAKLRLSIYEQKEGTREHRDTIEQDVFLGEIPLITEQGTFIINGAERVVISQLQRSPGVYFSEEKHPSGKTLYAAKVIPYTGSWLDFDIDIHDVMFVHIDKRRKLPVTTLLRAIGISTNEELRRAFYETKTLKLKEAKGCYLFKDIIVEGSKEPVAFANEQITDTLIKQLEQFKIKTVEVIDPDYEIARKVLENTIAKDPTNNQEEALKKIYTLMRPGEEAPLEAAKNLVERMFFNEKRYNLAEVGRYKINERLGINVDPKCLTLTVEDFVHIFKTLVNIYNDKDDIDDIDDLSNRRVRTVGELLQDQYKIGLSNVARIIQERMSISNIDEVTIHDLVNSNALVAAVQSFFLTGQLSQFMEQTNPLAALRHKRALSALGPGGLTRERAGFEVRDVHPSHYGRVCPIETPEGPNIGLIVSPTIYSRINRFGFIETPYRKVVDGYVTDEYEYLDASQEAKYIIAQCNVNLDEKRHITDESVFARYKGDFISVDPKNVQFMDVSPQQMVSVSAALIPFLEHDDANRALMGSNMQRQAVPLINPVAPIVGTGMEKIATMDTSNIAVAPYDGLVTNVTSSYIEIKPLHEEDEALYLGLGNRIELKKFVRTNQDTCNNQRPIVRIGDTVRKGQPISDGACVEDNRLALGTNMMVAFLPWYGYNYEDAIILSEKVARDDILTSIYIEEMEVLVRNVKNGKEELAYDIPNVPAYALRNLDKTGIIRVGSVIHAGDIIVGKITPKSVEIEPSPEENLMRALFGDRAGDFTNSSLKAKPGMEGVVIDVKVFSRLEEGIEEEEDQEEKKAKLRNDLNLRRQKIEEFKKEKLSAALLGEVAHTIWDEKTNVYFIAPGKKITKSDLARINFKKLDLDAQLVEDPEKNEKIYQDIILKIKQSMEQSENIYRKSLERLKHGDELQYGVRKMVKVYVAKKRKIEVGDKMAGRHGNKGVISIIAPIEDMPFLEDGTPVDIILNPLGVPSRMNIGQIMETHLGMAVKTLGYEIETPIFDGATVQDIEAALQEAGLPTDGKQRLYDGKTGEPYKERVTVGIIYMMKLNHLVADKMHARSTGPYSLITQQPLGGKAQHGGQRLGEMEVWALEAYGAAHNLEEMLTIKSDDVDGRNEAFKAITRGENPPPSGVPESFNVLVSELKSLGFDIEFLKEHELNEEK</sequence>